<dbReference type="EMBL" id="MZ334526">
    <property type="protein sequence ID" value="UBF23297.1"/>
    <property type="molecule type" value="Genomic_DNA"/>
</dbReference>
<accession>A0AAE8XYX7</accession>
<evidence type="ECO:0000313" key="3">
    <source>
        <dbReference type="Proteomes" id="UP000827282"/>
    </source>
</evidence>
<evidence type="ECO:0000256" key="1">
    <source>
        <dbReference type="SAM" id="MobiDB-lite"/>
    </source>
</evidence>
<keyword evidence="3" id="KW-1185">Reference proteome</keyword>
<name>A0AAE8XYX7_9CAUD</name>
<evidence type="ECO:0000313" key="2">
    <source>
        <dbReference type="EMBL" id="UBF23297.1"/>
    </source>
</evidence>
<reference evidence="2" key="1">
    <citation type="submission" date="2021-05" db="EMBL/GenBank/DDBJ databases">
        <title>Diversity, taxonomy and evolution of archaeal viruses of the class Caudoviricetes.</title>
        <authorList>
            <person name="Liu Y."/>
            <person name="Demina T.A."/>
            <person name="Roux S."/>
            <person name="Aiewsakun P."/>
            <person name="Kazlauskas D."/>
            <person name="Simmonds P."/>
            <person name="Prangishvili D."/>
            <person name="Oksanen H.M."/>
            <person name="Krupovic M."/>
        </authorList>
    </citation>
    <scope>NUCLEOTIDE SEQUENCE</scope>
    <source>
        <strain evidence="2">HRTV-29/29</strain>
    </source>
</reference>
<organism evidence="2 3">
    <name type="scientific">Halorubrum tailed virus 29</name>
    <dbReference type="NCBI Taxonomy" id="2878010"/>
    <lineage>
        <taxon>Viruses</taxon>
        <taxon>Duplodnaviria</taxon>
        <taxon>Heunggongvirae</taxon>
        <taxon>Uroviricota</taxon>
        <taxon>Caudoviricetes</taxon>
        <taxon>Kirjokansivirales</taxon>
        <taxon>Haloferuviridae</taxon>
        <taxon>Dpdavirus</taxon>
        <taxon>Dpdavirus caudatum</taxon>
        <taxon>Dpdavirus HRTV29</taxon>
    </lineage>
</organism>
<proteinExistence type="predicted"/>
<gene>
    <name evidence="2" type="ORF">HRTV-29_gp19</name>
</gene>
<sequence length="75" mass="8471">MSDEPKAWVVPQASPSKSTYHTDPDCFNVTDRHVEKSLAFVKRSRLSECSYCAGTAESNAGEQQSYAHEIREQYD</sequence>
<feature type="region of interest" description="Disordered" evidence="1">
    <location>
        <begin position="1"/>
        <end position="20"/>
    </location>
</feature>
<dbReference type="Proteomes" id="UP000827282">
    <property type="component" value="Segment"/>
</dbReference>
<protein>
    <submittedName>
        <fullName evidence="2">Uncharacterized protein</fullName>
    </submittedName>
</protein>